<gene>
    <name evidence="1" type="ORF">DW921_14500</name>
</gene>
<dbReference type="SUPFAM" id="SSF50969">
    <property type="entry name" value="YVTN repeat-like/Quinoprotein amine dehydrogenase"/>
    <property type="match status" value="1"/>
</dbReference>
<dbReference type="AlphaFoldDB" id="A0A413SVE4"/>
<dbReference type="EMBL" id="QSFT01000050">
    <property type="protein sequence ID" value="RHA73007.1"/>
    <property type="molecule type" value="Genomic_DNA"/>
</dbReference>
<accession>A0A413SVE4</accession>
<dbReference type="InterPro" id="IPR011042">
    <property type="entry name" value="6-blade_b-propeller_TolB-like"/>
</dbReference>
<name>A0A413SVE4_9BACT</name>
<proteinExistence type="predicted"/>
<evidence type="ECO:0000313" key="2">
    <source>
        <dbReference type="Proteomes" id="UP000283855"/>
    </source>
</evidence>
<dbReference type="InterPro" id="IPR011044">
    <property type="entry name" value="Quino_amine_DH_bsu"/>
</dbReference>
<dbReference type="RefSeq" id="WP_118401019.1">
    <property type="nucleotide sequence ID" value="NZ_CABJGD010000050.1"/>
</dbReference>
<sequence length="376" mass="43297">MNKKIILLFIAIAILFVLGGIFCLKKNTQTSPIQSNKAILWDCDSNDKILLSEMADTFSLLPLETIDRSLMGEISKLVFSGDSFYVLDRNYMSAIFSFNTQTGKFIEKIGAIGNGPGEYNRIYDFSIDEKNQVIYVLGNKEKIMTYTLSGEFKTEKKLPFYATALEAFDDKFCFVCEDEERNNLIVTDKDLHIISSYFPNKQYGNNLRILIHPFQKTDSGVFYRRFLDNNIYKIDQQGNLSLAYQIHLGTNTLGINDIKSLTEKEVKEKLKTHRCHIKYFTENNQYAIIVFHDKNKPYISVYNKQSGKTKTSPLESQIDNLLGKKYILPEYVSAKNDFVVIIQPEEINELTSETDSPRLSEDVNPILYILQMKKQI</sequence>
<evidence type="ECO:0000313" key="1">
    <source>
        <dbReference type="EMBL" id="RHA73007.1"/>
    </source>
</evidence>
<organism evidence="1 2">
    <name type="scientific">Phocaeicola coprophilus</name>
    <dbReference type="NCBI Taxonomy" id="387090"/>
    <lineage>
        <taxon>Bacteria</taxon>
        <taxon>Pseudomonadati</taxon>
        <taxon>Bacteroidota</taxon>
        <taxon>Bacteroidia</taxon>
        <taxon>Bacteroidales</taxon>
        <taxon>Bacteroidaceae</taxon>
        <taxon>Phocaeicola</taxon>
    </lineage>
</organism>
<dbReference type="Gene3D" id="2.120.10.30">
    <property type="entry name" value="TolB, C-terminal domain"/>
    <property type="match status" value="1"/>
</dbReference>
<reference evidence="1 2" key="1">
    <citation type="submission" date="2018-08" db="EMBL/GenBank/DDBJ databases">
        <title>A genome reference for cultivated species of the human gut microbiota.</title>
        <authorList>
            <person name="Zou Y."/>
            <person name="Xue W."/>
            <person name="Luo G."/>
        </authorList>
    </citation>
    <scope>NUCLEOTIDE SEQUENCE [LARGE SCALE GENOMIC DNA]</scope>
    <source>
        <strain evidence="1 2">AM42-38</strain>
    </source>
</reference>
<dbReference type="Proteomes" id="UP000283855">
    <property type="component" value="Unassembled WGS sequence"/>
</dbReference>
<dbReference type="Pfam" id="PF17170">
    <property type="entry name" value="DUF5128"/>
    <property type="match status" value="1"/>
</dbReference>
<comment type="caution">
    <text evidence="1">The sequence shown here is derived from an EMBL/GenBank/DDBJ whole genome shotgun (WGS) entry which is preliminary data.</text>
</comment>
<protein>
    <submittedName>
        <fullName evidence="1">6-bladed beta-propeller</fullName>
    </submittedName>
</protein>